<feature type="domain" description="LysM" evidence="2">
    <location>
        <begin position="62"/>
        <end position="113"/>
    </location>
</feature>
<accession>A0A316A5V4</accession>
<keyword evidence="1" id="KW-0812">Transmembrane</keyword>
<protein>
    <submittedName>
        <fullName evidence="3">LysM domain-containing protein</fullName>
    </submittedName>
</protein>
<keyword evidence="1" id="KW-0472">Membrane</keyword>
<keyword evidence="1" id="KW-1133">Transmembrane helix</keyword>
<evidence type="ECO:0000259" key="2">
    <source>
        <dbReference type="PROSITE" id="PS51782"/>
    </source>
</evidence>
<dbReference type="Proteomes" id="UP000254051">
    <property type="component" value="Unassembled WGS sequence"/>
</dbReference>
<keyword evidence="4" id="KW-1185">Reference proteome</keyword>
<evidence type="ECO:0000313" key="3">
    <source>
        <dbReference type="EMBL" id="SUQ12618.1"/>
    </source>
</evidence>
<dbReference type="RefSeq" id="WP_109708628.1">
    <property type="nucleotide sequence ID" value="NZ_QGDS01000001.1"/>
</dbReference>
<evidence type="ECO:0000256" key="1">
    <source>
        <dbReference type="SAM" id="Phobius"/>
    </source>
</evidence>
<dbReference type="AlphaFoldDB" id="A0A316A5V4"/>
<proteinExistence type="predicted"/>
<dbReference type="OrthoDB" id="1716479at2"/>
<dbReference type="SUPFAM" id="SSF54106">
    <property type="entry name" value="LysM domain"/>
    <property type="match status" value="1"/>
</dbReference>
<dbReference type="Pfam" id="PF01476">
    <property type="entry name" value="LysM"/>
    <property type="match status" value="1"/>
</dbReference>
<dbReference type="InterPro" id="IPR018392">
    <property type="entry name" value="LysM"/>
</dbReference>
<gene>
    <name evidence="3" type="ORF">SAMN05216529_101515</name>
</gene>
<dbReference type="PROSITE" id="PS51782">
    <property type="entry name" value="LYSM"/>
    <property type="match status" value="1"/>
</dbReference>
<dbReference type="InterPro" id="IPR036779">
    <property type="entry name" value="LysM_dom_sf"/>
</dbReference>
<organism evidence="3 4">
    <name type="scientific">Faecalicatena contorta</name>
    <dbReference type="NCBI Taxonomy" id="39482"/>
    <lineage>
        <taxon>Bacteria</taxon>
        <taxon>Bacillati</taxon>
        <taxon>Bacillota</taxon>
        <taxon>Clostridia</taxon>
        <taxon>Lachnospirales</taxon>
        <taxon>Lachnospiraceae</taxon>
        <taxon>Faecalicatena</taxon>
    </lineage>
</organism>
<dbReference type="EMBL" id="UHJJ01000001">
    <property type="protein sequence ID" value="SUQ12618.1"/>
    <property type="molecule type" value="Genomic_DNA"/>
</dbReference>
<dbReference type="CDD" id="cd00118">
    <property type="entry name" value="LysM"/>
    <property type="match status" value="1"/>
</dbReference>
<reference evidence="4" key="1">
    <citation type="submission" date="2017-07" db="EMBL/GenBank/DDBJ databases">
        <authorList>
            <person name="Varghese N."/>
            <person name="Submissions S."/>
        </authorList>
    </citation>
    <scope>NUCLEOTIDE SEQUENCE [LARGE SCALE GENOMIC DNA]</scope>
    <source>
        <strain evidence="4">NLAE-zl-C134</strain>
    </source>
</reference>
<feature type="transmembrane region" description="Helical" evidence="1">
    <location>
        <begin position="21"/>
        <end position="44"/>
    </location>
</feature>
<dbReference type="Gene3D" id="3.10.350.10">
    <property type="entry name" value="LysM domain"/>
    <property type="match status" value="1"/>
</dbReference>
<sequence>MKRERTNSKVNILKEERQLHRLVTIGIVTVFVIFITCTLFGNLLTSARDSREAEPVNFKYYKSVIIQPGDTLWNIAETYITEDYDSVPAYIKALKELNSLSSDEIQAGRHLMIAYNDTQFIRE</sequence>
<name>A0A316A5V4_9FIRM</name>
<evidence type="ECO:0000313" key="4">
    <source>
        <dbReference type="Proteomes" id="UP000254051"/>
    </source>
</evidence>
<dbReference type="SMART" id="SM00257">
    <property type="entry name" value="LysM"/>
    <property type="match status" value="1"/>
</dbReference>